<evidence type="ECO:0000313" key="4">
    <source>
        <dbReference type="Proteomes" id="UP000887566"/>
    </source>
</evidence>
<feature type="domain" description="Domain of unknown function DB" evidence="3">
    <location>
        <begin position="273"/>
        <end position="372"/>
    </location>
</feature>
<dbReference type="Pfam" id="PF01682">
    <property type="entry name" value="DB"/>
    <property type="match status" value="1"/>
</dbReference>
<dbReference type="WBParaSite" id="PSAMB.scaffold1318size33055.g12319.t1">
    <property type="protein sequence ID" value="PSAMB.scaffold1318size33055.g12319.t1"/>
    <property type="gene ID" value="PSAMB.scaffold1318size33055.g12319"/>
</dbReference>
<dbReference type="InterPro" id="IPR002602">
    <property type="entry name" value="DB"/>
</dbReference>
<proteinExistence type="predicted"/>
<protein>
    <recommendedName>
        <fullName evidence="3">Domain of unknown function DB domain-containing protein</fullName>
    </recommendedName>
</protein>
<feature type="region of interest" description="Disordered" evidence="1">
    <location>
        <begin position="225"/>
        <end position="264"/>
    </location>
</feature>
<name>A0A914UWL2_9BILA</name>
<feature type="compositionally biased region" description="Polar residues" evidence="1">
    <location>
        <begin position="234"/>
        <end position="244"/>
    </location>
</feature>
<accession>A0A914UWL2</accession>
<feature type="signal peptide" evidence="2">
    <location>
        <begin position="1"/>
        <end position="22"/>
    </location>
</feature>
<dbReference type="PANTHER" id="PTHR46705:SF10">
    <property type="entry name" value="DOMAIN OF UNKNOWN FUNCTION DB DOMAIN-CONTAINING PROTEIN"/>
    <property type="match status" value="1"/>
</dbReference>
<keyword evidence="2" id="KW-0732">Signal</keyword>
<feature type="region of interest" description="Disordered" evidence="1">
    <location>
        <begin position="148"/>
        <end position="177"/>
    </location>
</feature>
<dbReference type="PANTHER" id="PTHR46705">
    <property type="entry name" value="PROTEIN CBG09805"/>
    <property type="match status" value="1"/>
</dbReference>
<organism evidence="4 5">
    <name type="scientific">Plectus sambesii</name>
    <dbReference type="NCBI Taxonomy" id="2011161"/>
    <lineage>
        <taxon>Eukaryota</taxon>
        <taxon>Metazoa</taxon>
        <taxon>Ecdysozoa</taxon>
        <taxon>Nematoda</taxon>
        <taxon>Chromadorea</taxon>
        <taxon>Plectida</taxon>
        <taxon>Plectina</taxon>
        <taxon>Plectoidea</taxon>
        <taxon>Plectidae</taxon>
        <taxon>Plectus</taxon>
    </lineage>
</organism>
<reference evidence="5" key="1">
    <citation type="submission" date="2022-11" db="UniProtKB">
        <authorList>
            <consortium name="WormBaseParasite"/>
        </authorList>
    </citation>
    <scope>IDENTIFICATION</scope>
</reference>
<dbReference type="Proteomes" id="UP000887566">
    <property type="component" value="Unplaced"/>
</dbReference>
<feature type="chain" id="PRO_5037617592" description="Domain of unknown function DB domain-containing protein" evidence="2">
    <location>
        <begin position="23"/>
        <end position="385"/>
    </location>
</feature>
<evidence type="ECO:0000256" key="1">
    <source>
        <dbReference type="SAM" id="MobiDB-lite"/>
    </source>
</evidence>
<evidence type="ECO:0000313" key="5">
    <source>
        <dbReference type="WBParaSite" id="PSAMB.scaffold1318size33055.g12319.t1"/>
    </source>
</evidence>
<keyword evidence="4" id="KW-1185">Reference proteome</keyword>
<evidence type="ECO:0000259" key="3">
    <source>
        <dbReference type="Pfam" id="PF01682"/>
    </source>
</evidence>
<evidence type="ECO:0000256" key="2">
    <source>
        <dbReference type="SAM" id="SignalP"/>
    </source>
</evidence>
<sequence>MQNIPFLVRLILLGGIIVAVLGKHDDDHEEVNQREKRQSDAERFVALNRARPRIPRVPYDEYGSLIVEGEENEVRSQEIPLERRAYGLTQEHRRLLEQRLKSIVAQRQARDKKTLSRTRFSHHQSSKIAFSLDPEPHVKDTTERLSKLKTTSSGFSKPRPHTAIDRFTGPPSQVTRDPSPLIDTWEETATPINVADLQLRTTAEPEIVEAPRVVRPVVFGTPNPYRVTRPQFGRRTTTPESTFTDRPFESRPNVPQTGGGNQRRTANEKLDLCCQKQGVAPTCQELCNFDRFTQGSVTSAFLNNKCPGQQLSQAFDCASSRADHTKCCTDVNVHLYNNGQCMAFCSVQNGIPPNPIQYLGCLPIFDTIKNCYRLHQEVSPNLFGD</sequence>
<dbReference type="AlphaFoldDB" id="A0A914UWL2"/>